<dbReference type="RefSeq" id="WP_344088788.1">
    <property type="nucleotide sequence ID" value="NZ_BAAAHB010000014.1"/>
</dbReference>
<protein>
    <recommendedName>
        <fullName evidence="1">Putative restriction endonuclease domain-containing protein</fullName>
    </recommendedName>
</protein>
<evidence type="ECO:0000259" key="1">
    <source>
        <dbReference type="Pfam" id="PF05685"/>
    </source>
</evidence>
<dbReference type="Gene3D" id="3.90.1570.10">
    <property type="entry name" value="tt1808, chain A"/>
    <property type="match status" value="1"/>
</dbReference>
<dbReference type="CDD" id="cd06260">
    <property type="entry name" value="DUF820-like"/>
    <property type="match status" value="1"/>
</dbReference>
<gene>
    <name evidence="2" type="ORF">GCM10009544_19350</name>
</gene>
<dbReference type="PANTHER" id="PTHR35400:SF3">
    <property type="entry name" value="SLL1072 PROTEIN"/>
    <property type="match status" value="1"/>
</dbReference>
<dbReference type="PANTHER" id="PTHR35400">
    <property type="entry name" value="SLR1083 PROTEIN"/>
    <property type="match status" value="1"/>
</dbReference>
<dbReference type="SUPFAM" id="SSF52980">
    <property type="entry name" value="Restriction endonuclease-like"/>
    <property type="match status" value="1"/>
</dbReference>
<dbReference type="InterPro" id="IPR011335">
    <property type="entry name" value="Restrct_endonuc-II-like"/>
</dbReference>
<reference evidence="2 3" key="1">
    <citation type="journal article" date="2019" name="Int. J. Syst. Evol. Microbiol.">
        <title>The Global Catalogue of Microorganisms (GCM) 10K type strain sequencing project: providing services to taxonomists for standard genome sequencing and annotation.</title>
        <authorList>
            <consortium name="The Broad Institute Genomics Platform"/>
            <consortium name="The Broad Institute Genome Sequencing Center for Infectious Disease"/>
            <person name="Wu L."/>
            <person name="Ma J."/>
        </authorList>
    </citation>
    <scope>NUCLEOTIDE SEQUENCE [LARGE SCALE GENOMIC DNA]</scope>
    <source>
        <strain evidence="2 3">JCM 10649</strain>
    </source>
</reference>
<dbReference type="InterPro" id="IPR008538">
    <property type="entry name" value="Uma2"/>
</dbReference>
<dbReference type="Pfam" id="PF05685">
    <property type="entry name" value="Uma2"/>
    <property type="match status" value="1"/>
</dbReference>
<evidence type="ECO:0000313" key="3">
    <source>
        <dbReference type="Proteomes" id="UP001499895"/>
    </source>
</evidence>
<keyword evidence="3" id="KW-1185">Reference proteome</keyword>
<sequence>MAVMVDIPREALQPVDDDGAGIGFEQLCRDLELANDAMPDGYRAEIIGGKIVMSPWSKGDYNDILDSLHDQLLPHVPQGHRARTTPNLFVFPRQARGYGPDLHVSDKAATRVDGILLPGSALSLVAEQTSSPTRFVDLTDKVDVYGKAEVPVYVLVDMAKATVTVYHDPIPGEGYQAHTQVKFGDSVRIPAPFDFDLDTAAWTA</sequence>
<accession>A0ABN0ZT17</accession>
<comment type="caution">
    <text evidence="2">The sequence shown here is derived from an EMBL/GenBank/DDBJ whole genome shotgun (WGS) entry which is preliminary data.</text>
</comment>
<proteinExistence type="predicted"/>
<name>A0ABN0ZT17_9ACTN</name>
<dbReference type="InterPro" id="IPR012296">
    <property type="entry name" value="Nuclease_put_TT1808"/>
</dbReference>
<evidence type="ECO:0000313" key="2">
    <source>
        <dbReference type="EMBL" id="GAA0456843.1"/>
    </source>
</evidence>
<organism evidence="2 3">
    <name type="scientific">Streptomyces stramineus</name>
    <dbReference type="NCBI Taxonomy" id="173861"/>
    <lineage>
        <taxon>Bacteria</taxon>
        <taxon>Bacillati</taxon>
        <taxon>Actinomycetota</taxon>
        <taxon>Actinomycetes</taxon>
        <taxon>Kitasatosporales</taxon>
        <taxon>Streptomycetaceae</taxon>
        <taxon>Streptomyces</taxon>
    </lineage>
</organism>
<dbReference type="Proteomes" id="UP001499895">
    <property type="component" value="Unassembled WGS sequence"/>
</dbReference>
<dbReference type="EMBL" id="BAAAHB010000014">
    <property type="protein sequence ID" value="GAA0456843.1"/>
    <property type="molecule type" value="Genomic_DNA"/>
</dbReference>
<feature type="domain" description="Putative restriction endonuclease" evidence="1">
    <location>
        <begin position="34"/>
        <end position="198"/>
    </location>
</feature>